<dbReference type="AlphaFoldDB" id="A0A142EIB6"/>
<dbReference type="KEGG" id="alm:AO498_00605"/>
<proteinExistence type="predicted"/>
<sequence length="284" mass="33715">MYMKQFFLFLLFSVCLVKVGFAQKTDPDKKADPDSTGVVSSALLPTVAPLLLFDESKEKEEKKEKKKKARKNIWFGVKTMKGYTRRTLRGQEYLEFFNYTDAGRNPNPYIRDVYWFDPKERAIRTEGFTQGVGYLLHGPYERLVNETVVESGMFYYGMKHKTWMVFDDQNVLQDKAHFSEGWAKESRISYYEENSKSIEKITPVQYGLEEGNFFHFYPNQQIAVTGEYKFGEKVGVWTEYWDTKNTKAIRKREIQYQEEPYTKNFRPYIRAEWDQDGNLVYRKN</sequence>
<gene>
    <name evidence="2" type="ORF">AO498_00605</name>
</gene>
<dbReference type="STRING" id="1727163.AO498_00605"/>
<evidence type="ECO:0000313" key="3">
    <source>
        <dbReference type="Proteomes" id="UP000073816"/>
    </source>
</evidence>
<protein>
    <recommendedName>
        <fullName evidence="4">Antitoxin component YwqK of the YwqJK toxin-antitoxin module</fullName>
    </recommendedName>
</protein>
<organism evidence="2 3">
    <name type="scientific">Algoriphagus sanaruensis</name>
    <dbReference type="NCBI Taxonomy" id="1727163"/>
    <lineage>
        <taxon>Bacteria</taxon>
        <taxon>Pseudomonadati</taxon>
        <taxon>Bacteroidota</taxon>
        <taxon>Cytophagia</taxon>
        <taxon>Cytophagales</taxon>
        <taxon>Cyclobacteriaceae</taxon>
        <taxon>Algoriphagus</taxon>
    </lineage>
</organism>
<evidence type="ECO:0000256" key="1">
    <source>
        <dbReference type="SAM" id="SignalP"/>
    </source>
</evidence>
<name>A0A142EIB6_9BACT</name>
<keyword evidence="1" id="KW-0732">Signal</keyword>
<dbReference type="EMBL" id="CP012836">
    <property type="protein sequence ID" value="AMQ54871.1"/>
    <property type="molecule type" value="Genomic_DNA"/>
</dbReference>
<dbReference type="SUPFAM" id="SSF82185">
    <property type="entry name" value="Histone H3 K4-specific methyltransferase SET7/9 N-terminal domain"/>
    <property type="match status" value="1"/>
</dbReference>
<evidence type="ECO:0000313" key="2">
    <source>
        <dbReference type="EMBL" id="AMQ54871.1"/>
    </source>
</evidence>
<feature type="signal peptide" evidence="1">
    <location>
        <begin position="1"/>
        <end position="22"/>
    </location>
</feature>
<reference evidence="2 3" key="2">
    <citation type="journal article" date="2016" name="Genome Announc.">
        <title>Complete Genome Sequence of Algoriphagus sp. Strain M8-2, Isolated from a Brackish Lake.</title>
        <authorList>
            <person name="Muraguchi Y."/>
            <person name="Kushimoto K."/>
            <person name="Ohtsubo Y."/>
            <person name="Suzuki T."/>
            <person name="Dohra H."/>
            <person name="Kimbara K."/>
            <person name="Shintani M."/>
        </authorList>
    </citation>
    <scope>NUCLEOTIDE SEQUENCE [LARGE SCALE GENOMIC DNA]</scope>
    <source>
        <strain evidence="2 3">M8-2</strain>
    </source>
</reference>
<dbReference type="PATRIC" id="fig|1727163.4.peg.124"/>
<evidence type="ECO:0008006" key="4">
    <source>
        <dbReference type="Google" id="ProtNLM"/>
    </source>
</evidence>
<accession>A0A142EIB6</accession>
<feature type="chain" id="PRO_5007494279" description="Antitoxin component YwqK of the YwqJK toxin-antitoxin module" evidence="1">
    <location>
        <begin position="23"/>
        <end position="284"/>
    </location>
</feature>
<reference evidence="3" key="1">
    <citation type="submission" date="2015-09" db="EMBL/GenBank/DDBJ databases">
        <title>Complete sequence of Algoriphagus sp. M8-2.</title>
        <authorList>
            <person name="Shintani M."/>
        </authorList>
    </citation>
    <scope>NUCLEOTIDE SEQUENCE [LARGE SCALE GENOMIC DNA]</scope>
    <source>
        <strain evidence="3">M8-2</strain>
    </source>
</reference>
<dbReference type="Proteomes" id="UP000073816">
    <property type="component" value="Chromosome"/>
</dbReference>
<keyword evidence="3" id="KW-1185">Reference proteome</keyword>